<dbReference type="InterPro" id="IPR011713">
    <property type="entry name" value="Leu-rich_rpt_3"/>
</dbReference>
<dbReference type="PANTHER" id="PTHR11017:SF361">
    <property type="entry name" value="ADP-RIBOSYL CYCLASE_CYCLIC ADP-RIBOSE HYDROLASE"/>
    <property type="match status" value="1"/>
</dbReference>
<dbReference type="GO" id="GO:0006952">
    <property type="term" value="P:defense response"/>
    <property type="evidence" value="ECO:0007669"/>
    <property type="project" value="InterPro"/>
</dbReference>
<sequence>MTEIVQSKWKKAGWSNNGGGARWLRTLGPEEQRGIGLGLARVRLLKIFCCDELNKCKVGIPPGDDDLQFLPDLLVYLHWDGYPWKSFPSSFRPQYLVELNLPYSKVNKLWKGSLHLGSLKKIDLGYSENLIMLPILSKARKLERIYLDYCSSLQEVPSYFQDLHELKTLFLEGCSSVREFPKVSKCIECLVLSRPSIEQVPSTIQDLSCISRS</sequence>
<dbReference type="InterPro" id="IPR044974">
    <property type="entry name" value="Disease_R_plants"/>
</dbReference>
<dbReference type="Gene3D" id="3.80.10.10">
    <property type="entry name" value="Ribonuclease Inhibitor"/>
    <property type="match status" value="1"/>
</dbReference>
<dbReference type="Proteomes" id="UP001187192">
    <property type="component" value="Unassembled WGS sequence"/>
</dbReference>
<keyword evidence="4" id="KW-1185">Reference proteome</keyword>
<dbReference type="SUPFAM" id="SSF52058">
    <property type="entry name" value="L domain-like"/>
    <property type="match status" value="1"/>
</dbReference>
<accession>A0AA87ZP83</accession>
<evidence type="ECO:0000256" key="2">
    <source>
        <dbReference type="ARBA" id="ARBA00022737"/>
    </source>
</evidence>
<dbReference type="PANTHER" id="PTHR11017">
    <property type="entry name" value="LEUCINE-RICH REPEAT-CONTAINING PROTEIN"/>
    <property type="match status" value="1"/>
</dbReference>
<comment type="caution">
    <text evidence="3">The sequence shown here is derived from an EMBL/GenBank/DDBJ whole genome shotgun (WGS) entry which is preliminary data.</text>
</comment>
<gene>
    <name evidence="3" type="ORF">TIFTF001_010007</name>
</gene>
<evidence type="ECO:0000313" key="3">
    <source>
        <dbReference type="EMBL" id="GMN40784.1"/>
    </source>
</evidence>
<evidence type="ECO:0000313" key="4">
    <source>
        <dbReference type="Proteomes" id="UP001187192"/>
    </source>
</evidence>
<keyword evidence="1" id="KW-0433">Leucine-rich repeat</keyword>
<protein>
    <submittedName>
        <fullName evidence="3">Uncharacterized protein</fullName>
    </submittedName>
</protein>
<evidence type="ECO:0000256" key="1">
    <source>
        <dbReference type="ARBA" id="ARBA00022614"/>
    </source>
</evidence>
<reference evidence="3" key="1">
    <citation type="submission" date="2023-07" db="EMBL/GenBank/DDBJ databases">
        <title>draft genome sequence of fig (Ficus carica).</title>
        <authorList>
            <person name="Takahashi T."/>
            <person name="Nishimura K."/>
        </authorList>
    </citation>
    <scope>NUCLEOTIDE SEQUENCE</scope>
</reference>
<proteinExistence type="predicted"/>
<dbReference type="AlphaFoldDB" id="A0AA87ZP83"/>
<name>A0AA87ZP83_FICCA</name>
<dbReference type="EMBL" id="BTGU01000011">
    <property type="protein sequence ID" value="GMN40784.1"/>
    <property type="molecule type" value="Genomic_DNA"/>
</dbReference>
<dbReference type="Pfam" id="PF07725">
    <property type="entry name" value="LRR_3"/>
    <property type="match status" value="1"/>
</dbReference>
<dbReference type="InterPro" id="IPR032675">
    <property type="entry name" value="LRR_dom_sf"/>
</dbReference>
<keyword evidence="2" id="KW-0677">Repeat</keyword>
<organism evidence="3 4">
    <name type="scientific">Ficus carica</name>
    <name type="common">Common fig</name>
    <dbReference type="NCBI Taxonomy" id="3494"/>
    <lineage>
        <taxon>Eukaryota</taxon>
        <taxon>Viridiplantae</taxon>
        <taxon>Streptophyta</taxon>
        <taxon>Embryophyta</taxon>
        <taxon>Tracheophyta</taxon>
        <taxon>Spermatophyta</taxon>
        <taxon>Magnoliopsida</taxon>
        <taxon>eudicotyledons</taxon>
        <taxon>Gunneridae</taxon>
        <taxon>Pentapetalae</taxon>
        <taxon>rosids</taxon>
        <taxon>fabids</taxon>
        <taxon>Rosales</taxon>
        <taxon>Moraceae</taxon>
        <taxon>Ficeae</taxon>
        <taxon>Ficus</taxon>
    </lineage>
</organism>